<dbReference type="SMART" id="SM00129">
    <property type="entry name" value="KISc"/>
    <property type="match status" value="1"/>
</dbReference>
<dbReference type="InterPro" id="IPR001752">
    <property type="entry name" value="Kinesin_motor_dom"/>
</dbReference>
<dbReference type="GO" id="GO:0005874">
    <property type="term" value="C:microtubule"/>
    <property type="evidence" value="ECO:0007669"/>
    <property type="project" value="UniProtKB-KW"/>
</dbReference>
<dbReference type="GO" id="GO:0005524">
    <property type="term" value="F:ATP binding"/>
    <property type="evidence" value="ECO:0007669"/>
    <property type="project" value="UniProtKB-UniRule"/>
</dbReference>
<comment type="similarity">
    <text evidence="5 6">Belongs to the TRAFAC class myosin-kinesin ATPase superfamily. Kinesin family.</text>
</comment>
<keyword evidence="3" id="KW-0175">Coiled coil</keyword>
<keyword evidence="1 5" id="KW-0547">Nucleotide-binding</keyword>
<dbReference type="OrthoDB" id="3176171at2759"/>
<dbReference type="PROSITE" id="PS50067">
    <property type="entry name" value="KINESIN_MOTOR_2"/>
    <property type="match status" value="1"/>
</dbReference>
<gene>
    <name evidence="8" type="ORF">JKP88DRAFT_164615</name>
</gene>
<dbReference type="InterPro" id="IPR027417">
    <property type="entry name" value="P-loop_NTPase"/>
</dbReference>
<dbReference type="InterPro" id="IPR036961">
    <property type="entry name" value="Kinesin_motor_dom_sf"/>
</dbReference>
<dbReference type="AlphaFoldDB" id="A0A835YW03"/>
<evidence type="ECO:0000313" key="8">
    <source>
        <dbReference type="EMBL" id="KAG5182430.1"/>
    </source>
</evidence>
<name>A0A835YW03_9STRA</name>
<dbReference type="Gene3D" id="3.40.850.10">
    <property type="entry name" value="Kinesin motor domain"/>
    <property type="match status" value="1"/>
</dbReference>
<evidence type="ECO:0000256" key="2">
    <source>
        <dbReference type="ARBA" id="ARBA00022840"/>
    </source>
</evidence>
<dbReference type="EMBL" id="JAFCMP010000246">
    <property type="protein sequence ID" value="KAG5182430.1"/>
    <property type="molecule type" value="Genomic_DNA"/>
</dbReference>
<evidence type="ECO:0000256" key="5">
    <source>
        <dbReference type="PROSITE-ProRule" id="PRU00283"/>
    </source>
</evidence>
<dbReference type="PROSITE" id="PS00411">
    <property type="entry name" value="KINESIN_MOTOR_1"/>
    <property type="match status" value="1"/>
</dbReference>
<dbReference type="SUPFAM" id="SSF52540">
    <property type="entry name" value="P-loop containing nucleoside triphosphate hydrolases"/>
    <property type="match status" value="1"/>
</dbReference>
<evidence type="ECO:0000256" key="4">
    <source>
        <dbReference type="ARBA" id="ARBA00023175"/>
    </source>
</evidence>
<reference evidence="8" key="1">
    <citation type="submission" date="2021-02" db="EMBL/GenBank/DDBJ databases">
        <title>First Annotated Genome of the Yellow-green Alga Tribonema minus.</title>
        <authorList>
            <person name="Mahan K.M."/>
        </authorList>
    </citation>
    <scope>NUCLEOTIDE SEQUENCE</scope>
    <source>
        <strain evidence="8">UTEX B ZZ1240</strain>
    </source>
</reference>
<keyword evidence="9" id="KW-1185">Reference proteome</keyword>
<protein>
    <recommendedName>
        <fullName evidence="6">Kinesin-like protein</fullName>
    </recommendedName>
</protein>
<evidence type="ECO:0000259" key="7">
    <source>
        <dbReference type="PROSITE" id="PS50067"/>
    </source>
</evidence>
<evidence type="ECO:0000256" key="6">
    <source>
        <dbReference type="RuleBase" id="RU000394"/>
    </source>
</evidence>
<sequence>MADAGEERGVIVAIRMRPLNERERAGEQAKVWRCLPAYNSITQTSLSGQPLPDAKGSTFFTYDRIFDEGCSNDEVYAGAARDLVQSVVRGLNGTIFAYGQTSSGKTFTMQGARGGEVQGIAHKATADIFAVIGNTAQRDFLLRVSYLEIYNEEIRDLLNPDTPKLQLREDPRKGVYVDSREEIVTDFETVIRALRFGERQRHVDATAMNERSSRSHTIFRMVVESKERFTPGVHETEADVDDAVLVATLNLVDLAGSESVRHTGATGARQKEGGKINQSLLSLSRVIQVRVTSDNVHVNYRDSKLTRILQPSLSGNASMAIVACVTPAEAYTEETRSTLQFAQRAKLIKTRAVVNEVLDERAQLKRLKREL</sequence>
<dbReference type="InterPro" id="IPR019821">
    <property type="entry name" value="Kinesin_motor_CS"/>
</dbReference>
<keyword evidence="4 5" id="KW-0505">Motor protein</keyword>
<evidence type="ECO:0000256" key="3">
    <source>
        <dbReference type="ARBA" id="ARBA00023054"/>
    </source>
</evidence>
<accession>A0A835YW03</accession>
<dbReference type="PRINTS" id="PR00380">
    <property type="entry name" value="KINESINHEAVY"/>
</dbReference>
<proteinExistence type="inferred from homology"/>
<evidence type="ECO:0000256" key="1">
    <source>
        <dbReference type="ARBA" id="ARBA00022741"/>
    </source>
</evidence>
<dbReference type="PANTHER" id="PTHR47968:SF75">
    <property type="entry name" value="CENTROMERE-ASSOCIATED PROTEIN E"/>
    <property type="match status" value="1"/>
</dbReference>
<dbReference type="Proteomes" id="UP000664859">
    <property type="component" value="Unassembled WGS sequence"/>
</dbReference>
<feature type="domain" description="Kinesin motor" evidence="7">
    <location>
        <begin position="9"/>
        <end position="348"/>
    </location>
</feature>
<dbReference type="GO" id="GO:0003777">
    <property type="term" value="F:microtubule motor activity"/>
    <property type="evidence" value="ECO:0007669"/>
    <property type="project" value="InterPro"/>
</dbReference>
<evidence type="ECO:0000313" key="9">
    <source>
        <dbReference type="Proteomes" id="UP000664859"/>
    </source>
</evidence>
<dbReference type="GO" id="GO:0008017">
    <property type="term" value="F:microtubule binding"/>
    <property type="evidence" value="ECO:0007669"/>
    <property type="project" value="InterPro"/>
</dbReference>
<dbReference type="InterPro" id="IPR027640">
    <property type="entry name" value="Kinesin-like_fam"/>
</dbReference>
<dbReference type="GO" id="GO:0007018">
    <property type="term" value="P:microtubule-based movement"/>
    <property type="evidence" value="ECO:0007669"/>
    <property type="project" value="InterPro"/>
</dbReference>
<dbReference type="Pfam" id="PF00225">
    <property type="entry name" value="Kinesin"/>
    <property type="match status" value="1"/>
</dbReference>
<keyword evidence="6" id="KW-0493">Microtubule</keyword>
<feature type="binding site" evidence="5">
    <location>
        <begin position="99"/>
        <end position="106"/>
    </location>
    <ligand>
        <name>ATP</name>
        <dbReference type="ChEBI" id="CHEBI:30616"/>
    </ligand>
</feature>
<feature type="non-terminal residue" evidence="8">
    <location>
        <position position="371"/>
    </location>
</feature>
<organism evidence="8 9">
    <name type="scientific">Tribonema minus</name>
    <dbReference type="NCBI Taxonomy" id="303371"/>
    <lineage>
        <taxon>Eukaryota</taxon>
        <taxon>Sar</taxon>
        <taxon>Stramenopiles</taxon>
        <taxon>Ochrophyta</taxon>
        <taxon>PX clade</taxon>
        <taxon>Xanthophyceae</taxon>
        <taxon>Tribonematales</taxon>
        <taxon>Tribonemataceae</taxon>
        <taxon>Tribonema</taxon>
    </lineage>
</organism>
<keyword evidence="2 5" id="KW-0067">ATP-binding</keyword>
<comment type="caution">
    <text evidence="8">The sequence shown here is derived from an EMBL/GenBank/DDBJ whole genome shotgun (WGS) entry which is preliminary data.</text>
</comment>
<dbReference type="PANTHER" id="PTHR47968">
    <property type="entry name" value="CENTROMERE PROTEIN E"/>
    <property type="match status" value="1"/>
</dbReference>